<dbReference type="SMART" id="SM00346">
    <property type="entry name" value="HTH_ICLR"/>
    <property type="match status" value="1"/>
</dbReference>
<accession>A0A4R8S691</accession>
<dbReference type="InterPro" id="IPR036388">
    <property type="entry name" value="WH-like_DNA-bd_sf"/>
</dbReference>
<evidence type="ECO:0000313" key="7">
    <source>
        <dbReference type="Proteomes" id="UP000295117"/>
    </source>
</evidence>
<dbReference type="PANTHER" id="PTHR30136:SF24">
    <property type="entry name" value="HTH-TYPE TRANSCRIPTIONAL REPRESSOR ALLR"/>
    <property type="match status" value="1"/>
</dbReference>
<dbReference type="GO" id="GO:0003700">
    <property type="term" value="F:DNA-binding transcription factor activity"/>
    <property type="evidence" value="ECO:0007669"/>
    <property type="project" value="TreeGrafter"/>
</dbReference>
<dbReference type="InterPro" id="IPR005471">
    <property type="entry name" value="Tscrpt_reg_IclR_N"/>
</dbReference>
<keyword evidence="1" id="KW-0805">Transcription regulation</keyword>
<dbReference type="EMBL" id="PECH01000006">
    <property type="protein sequence ID" value="TDZ82989.1"/>
    <property type="molecule type" value="Genomic_DNA"/>
</dbReference>
<dbReference type="Proteomes" id="UP000295117">
    <property type="component" value="Unassembled WGS sequence"/>
</dbReference>
<dbReference type="Gene3D" id="3.30.450.40">
    <property type="match status" value="1"/>
</dbReference>
<feature type="domain" description="IclR-ED" evidence="5">
    <location>
        <begin position="69"/>
        <end position="285"/>
    </location>
</feature>
<evidence type="ECO:0000256" key="3">
    <source>
        <dbReference type="ARBA" id="ARBA00023163"/>
    </source>
</evidence>
<keyword evidence="2" id="KW-0238">DNA-binding</keyword>
<dbReference type="InterPro" id="IPR029016">
    <property type="entry name" value="GAF-like_dom_sf"/>
</dbReference>
<evidence type="ECO:0000256" key="1">
    <source>
        <dbReference type="ARBA" id="ARBA00023015"/>
    </source>
</evidence>
<evidence type="ECO:0000256" key="2">
    <source>
        <dbReference type="ARBA" id="ARBA00023125"/>
    </source>
</evidence>
<comment type="caution">
    <text evidence="6">The sequence shown here is derived from an EMBL/GenBank/DDBJ whole genome shotgun (WGS) entry which is preliminary data.</text>
</comment>
<reference evidence="6 7" key="1">
    <citation type="journal article" date="2019" name="Sci. Rep.">
        <title>Extended insight into the Mycobacterium chelonae-abscessus complex through whole genome sequencing of Mycobacterium salmoniphilum outbreak and Mycobacterium salmoniphilum-like strains.</title>
        <authorList>
            <person name="Behra P.R.K."/>
            <person name="Das S."/>
            <person name="Pettersson B.M.F."/>
            <person name="Shirreff L."/>
            <person name="DuCote T."/>
            <person name="Jacobsson K.G."/>
            <person name="Ennis D.G."/>
            <person name="Kirsebom L.A."/>
        </authorList>
    </citation>
    <scope>NUCLEOTIDE SEQUENCE [LARGE SCALE GENOMIC DNA]</scope>
    <source>
        <strain evidence="6 7">DE 4585</strain>
    </source>
</reference>
<dbReference type="AlphaFoldDB" id="A0A4R8S691"/>
<feature type="domain" description="HTH iclR-type" evidence="4">
    <location>
        <begin position="5"/>
        <end position="68"/>
    </location>
</feature>
<dbReference type="GO" id="GO:0045892">
    <property type="term" value="P:negative regulation of DNA-templated transcription"/>
    <property type="evidence" value="ECO:0007669"/>
    <property type="project" value="TreeGrafter"/>
</dbReference>
<keyword evidence="3" id="KW-0804">Transcription</keyword>
<dbReference type="SUPFAM" id="SSF55781">
    <property type="entry name" value="GAF domain-like"/>
    <property type="match status" value="1"/>
</dbReference>
<dbReference type="InterPro" id="IPR014757">
    <property type="entry name" value="Tscrpt_reg_IclR_C"/>
</dbReference>
<sequence>MTKPAPAVVRATQILDHLAARPTQPRSMTEIAEAVGVNAASTLAILQALTEAGYLERHPRHKTYSIGPALLIGGHAARARFGIAAAADREVAELAEHFAALATMAMVIGDDVAVISSAGRSATGVGYPVGSRVRLAAPAGIIFMAWAEESLVRRWLENAGATVSDSRWERVSAMLARVRADGFYVARQSMYVDQFYSLASALAVGRREADQRTLDLMVDMMSEPADLAEPCRIGFLGVPVFGDDGEVVAVLGALGPPELMDRAAVSEAAIRLGHSADHIRAVTHG</sequence>
<evidence type="ECO:0000259" key="5">
    <source>
        <dbReference type="PROSITE" id="PS51078"/>
    </source>
</evidence>
<dbReference type="GO" id="GO:0003677">
    <property type="term" value="F:DNA binding"/>
    <property type="evidence" value="ECO:0007669"/>
    <property type="project" value="UniProtKB-KW"/>
</dbReference>
<dbReference type="InterPro" id="IPR050707">
    <property type="entry name" value="HTH_MetabolicPath_Reg"/>
</dbReference>
<organism evidence="6 7">
    <name type="scientific">Mycobacteroides salmoniphilum</name>
    <dbReference type="NCBI Taxonomy" id="404941"/>
    <lineage>
        <taxon>Bacteria</taxon>
        <taxon>Bacillati</taxon>
        <taxon>Actinomycetota</taxon>
        <taxon>Actinomycetes</taxon>
        <taxon>Mycobacteriales</taxon>
        <taxon>Mycobacteriaceae</taxon>
        <taxon>Mycobacteroides</taxon>
    </lineage>
</organism>
<dbReference type="Gene3D" id="1.10.10.10">
    <property type="entry name" value="Winged helix-like DNA-binding domain superfamily/Winged helix DNA-binding domain"/>
    <property type="match status" value="1"/>
</dbReference>
<proteinExistence type="predicted"/>
<dbReference type="RefSeq" id="WP_134065829.1">
    <property type="nucleotide sequence ID" value="NZ_PECG01000009.1"/>
</dbReference>
<dbReference type="InterPro" id="IPR036390">
    <property type="entry name" value="WH_DNA-bd_sf"/>
</dbReference>
<evidence type="ECO:0000259" key="4">
    <source>
        <dbReference type="PROSITE" id="PS51077"/>
    </source>
</evidence>
<gene>
    <name evidence="6" type="primary">pcaR</name>
    <name evidence="6" type="ORF">DE4585_01783</name>
</gene>
<name>A0A4R8S691_9MYCO</name>
<protein>
    <submittedName>
        <fullName evidence="6">Pca regulon regulatory protein</fullName>
    </submittedName>
</protein>
<dbReference type="Pfam" id="PF09339">
    <property type="entry name" value="HTH_IclR"/>
    <property type="match status" value="1"/>
</dbReference>
<dbReference type="PROSITE" id="PS51077">
    <property type="entry name" value="HTH_ICLR"/>
    <property type="match status" value="1"/>
</dbReference>
<dbReference type="SUPFAM" id="SSF46785">
    <property type="entry name" value="Winged helix' DNA-binding domain"/>
    <property type="match status" value="1"/>
</dbReference>
<dbReference type="PANTHER" id="PTHR30136">
    <property type="entry name" value="HELIX-TURN-HELIX TRANSCRIPTIONAL REGULATOR, ICLR FAMILY"/>
    <property type="match status" value="1"/>
</dbReference>
<dbReference type="PROSITE" id="PS51078">
    <property type="entry name" value="ICLR_ED"/>
    <property type="match status" value="1"/>
</dbReference>
<evidence type="ECO:0000313" key="6">
    <source>
        <dbReference type="EMBL" id="TDZ82989.1"/>
    </source>
</evidence>